<organism evidence="3 4">
    <name type="scientific">Paraburkholderia dioscoreae</name>
    <dbReference type="NCBI Taxonomy" id="2604047"/>
    <lineage>
        <taxon>Bacteria</taxon>
        <taxon>Pseudomonadati</taxon>
        <taxon>Pseudomonadota</taxon>
        <taxon>Betaproteobacteria</taxon>
        <taxon>Burkholderiales</taxon>
        <taxon>Burkholderiaceae</taxon>
        <taxon>Paraburkholderia</taxon>
    </lineage>
</organism>
<evidence type="ECO:0000313" key="3">
    <source>
        <dbReference type="EMBL" id="VVD26557.1"/>
    </source>
</evidence>
<evidence type="ECO:0000313" key="4">
    <source>
        <dbReference type="Proteomes" id="UP000325811"/>
    </source>
</evidence>
<dbReference type="InterPro" id="IPR027417">
    <property type="entry name" value="P-loop_NTPase"/>
</dbReference>
<dbReference type="AlphaFoldDB" id="A0A5Q4Z8F7"/>
<feature type="compositionally biased region" description="Basic and acidic residues" evidence="1">
    <location>
        <begin position="354"/>
        <end position="366"/>
    </location>
</feature>
<sequence>MLPPEQRAEPLREGIMLSRASAVAPVAIRWLWQDWLPEGKLSLLAGSPGTGKTTLAVAMAAIVSAGGAWPDGPRCASRGNVLFWSGEDDVADTLVPRLMAAGADLDRVYFVRSRIDENDEVQPFDPAFDIPLLGERVEAMGGASLLIVDPIVSAVSGDAHRANDVRRDLQALVDMAARYGCAVLGISHFAKGTRGSSPAERVIGSGAFVALARMVLVAGKDEAEERRILARAKANITFDDGGIEYMLEQVDVNGIPASRVVWGGLIEGNAREILGDVEMLPGDDEKTEREEAADFLASLLVQGPVPVNSIKADATGAGYAWRTVERAKRDLGVEARKAGMKGGWMWAIPADADEDRRGETEGHETPHGGGLRHSRRPSAETRISMIGTPEERQISEVRHRTGSGGLHDYCVRSADDAAVGVNPDDAESEE</sequence>
<name>A0A5Q4Z8F7_9BURK</name>
<keyword evidence="4" id="KW-1185">Reference proteome</keyword>
<accession>A0A5Q4Z8F7</accession>
<protein>
    <recommendedName>
        <fullName evidence="2">AAA+ ATPase domain-containing protein</fullName>
    </recommendedName>
</protein>
<evidence type="ECO:0000256" key="1">
    <source>
        <dbReference type="SAM" id="MobiDB-lite"/>
    </source>
</evidence>
<dbReference type="SMART" id="SM00382">
    <property type="entry name" value="AAA"/>
    <property type="match status" value="1"/>
</dbReference>
<dbReference type="EMBL" id="LR699553">
    <property type="protein sequence ID" value="VVD26557.1"/>
    <property type="molecule type" value="Genomic_DNA"/>
</dbReference>
<reference evidence="3 4" key="1">
    <citation type="submission" date="2019-08" db="EMBL/GenBank/DDBJ databases">
        <authorList>
            <person name="Herpell B J."/>
        </authorList>
    </citation>
    <scope>NUCLEOTIDE SEQUENCE [LARGE SCALE GENOMIC DNA]</scope>
    <source>
        <strain evidence="4">Msb3</strain>
    </source>
</reference>
<dbReference type="Proteomes" id="UP000325811">
    <property type="component" value="Chromosome I"/>
</dbReference>
<feature type="domain" description="AAA+ ATPase" evidence="2">
    <location>
        <begin position="38"/>
        <end position="222"/>
    </location>
</feature>
<dbReference type="InterPro" id="IPR003593">
    <property type="entry name" value="AAA+_ATPase"/>
</dbReference>
<gene>
    <name evidence="3" type="ORF">PDMSB3_0095</name>
</gene>
<proteinExistence type="predicted"/>
<dbReference type="KEGG" id="pdio:PDMSB3_0095"/>
<feature type="compositionally biased region" description="Basic and acidic residues" evidence="1">
    <location>
        <begin position="389"/>
        <end position="399"/>
    </location>
</feature>
<dbReference type="SUPFAM" id="SSF52540">
    <property type="entry name" value="P-loop containing nucleoside triphosphate hydrolases"/>
    <property type="match status" value="1"/>
</dbReference>
<dbReference type="Pfam" id="PF13481">
    <property type="entry name" value="AAA_25"/>
    <property type="match status" value="1"/>
</dbReference>
<evidence type="ECO:0000259" key="2">
    <source>
        <dbReference type="SMART" id="SM00382"/>
    </source>
</evidence>
<dbReference type="Gene3D" id="3.40.50.300">
    <property type="entry name" value="P-loop containing nucleotide triphosphate hydrolases"/>
    <property type="match status" value="1"/>
</dbReference>
<feature type="region of interest" description="Disordered" evidence="1">
    <location>
        <begin position="354"/>
        <end position="409"/>
    </location>
</feature>